<dbReference type="AlphaFoldDB" id="A0A131ZX72"/>
<sequence>MFKSEEFCIEWRNYTQSSHSFDSQSISMIKLEQNNPSTSSNPNKTAIATDIEDSDLDRCQIRIGIYQNEIQVIDNCTYICSEQYPLIELLINHLKCSISFVISPENFGGTQTKGNWSGILKLMHEKFEKKKLKKIFHSEL</sequence>
<name>A0A131ZX72_SARSC</name>
<comment type="caution">
    <text evidence="1">The sequence shown here is derived from an EMBL/GenBank/DDBJ whole genome shotgun (WGS) entry which is preliminary data.</text>
</comment>
<gene>
    <name evidence="1" type="ORF">QR98_0018370</name>
</gene>
<dbReference type="VEuPathDB" id="VectorBase:SSCA006636"/>
<accession>A0A131ZX72</accession>
<dbReference type="EMBL" id="JXLN01004910">
    <property type="protein sequence ID" value="KPM03406.1"/>
    <property type="molecule type" value="Genomic_DNA"/>
</dbReference>
<evidence type="ECO:0000313" key="2">
    <source>
        <dbReference type="Proteomes" id="UP000616769"/>
    </source>
</evidence>
<protein>
    <recommendedName>
        <fullName evidence="3">Ionotropic glutamate receptor L-glutamate and glycine-binding domain-containing protein</fullName>
    </recommendedName>
</protein>
<dbReference type="Proteomes" id="UP000616769">
    <property type="component" value="Unassembled WGS sequence"/>
</dbReference>
<evidence type="ECO:0000313" key="1">
    <source>
        <dbReference type="EMBL" id="KPM03406.1"/>
    </source>
</evidence>
<reference evidence="1 2" key="1">
    <citation type="journal article" date="2015" name="Parasit. Vectors">
        <title>Draft genome of the scabies mite.</title>
        <authorList>
            <person name="Rider S.D.Jr."/>
            <person name="Morgan M.S."/>
            <person name="Arlian L.G."/>
        </authorList>
    </citation>
    <scope>NUCLEOTIDE SEQUENCE [LARGE SCALE GENOMIC DNA]</scope>
    <source>
        <strain evidence="1">Arlian Lab</strain>
    </source>
</reference>
<proteinExistence type="predicted"/>
<organism evidence="1 2">
    <name type="scientific">Sarcoptes scabiei</name>
    <name type="common">Itch mite</name>
    <name type="synonym">Acarus scabiei</name>
    <dbReference type="NCBI Taxonomy" id="52283"/>
    <lineage>
        <taxon>Eukaryota</taxon>
        <taxon>Metazoa</taxon>
        <taxon>Ecdysozoa</taxon>
        <taxon>Arthropoda</taxon>
        <taxon>Chelicerata</taxon>
        <taxon>Arachnida</taxon>
        <taxon>Acari</taxon>
        <taxon>Acariformes</taxon>
        <taxon>Sarcoptiformes</taxon>
        <taxon>Astigmata</taxon>
        <taxon>Psoroptidia</taxon>
        <taxon>Sarcoptoidea</taxon>
        <taxon>Sarcoptidae</taxon>
        <taxon>Sarcoptinae</taxon>
        <taxon>Sarcoptes</taxon>
    </lineage>
</organism>
<evidence type="ECO:0008006" key="3">
    <source>
        <dbReference type="Google" id="ProtNLM"/>
    </source>
</evidence>